<name>A0A0F4YNX2_RASE3</name>
<evidence type="ECO:0000256" key="2">
    <source>
        <dbReference type="ARBA" id="ARBA00040895"/>
    </source>
</evidence>
<dbReference type="InterPro" id="IPR009737">
    <property type="entry name" value="Aim32/Apd1-like"/>
</dbReference>
<dbReference type="InterPro" id="IPR036249">
    <property type="entry name" value="Thioredoxin-like_sf"/>
</dbReference>
<proteinExistence type="inferred from homology"/>
<dbReference type="AlphaFoldDB" id="A0A0F4YNX2"/>
<dbReference type="Gene3D" id="3.40.30.10">
    <property type="entry name" value="Glutaredoxin"/>
    <property type="match status" value="1"/>
</dbReference>
<dbReference type="SUPFAM" id="SSF52833">
    <property type="entry name" value="Thioredoxin-like"/>
    <property type="match status" value="1"/>
</dbReference>
<dbReference type="PANTHER" id="PTHR31902">
    <property type="entry name" value="ACTIN PATCHES DISTAL PROTEIN 1"/>
    <property type="match status" value="1"/>
</dbReference>
<gene>
    <name evidence="4" type="ORF">T310_6058</name>
</gene>
<reference evidence="4 5" key="1">
    <citation type="submission" date="2015-04" db="EMBL/GenBank/DDBJ databases">
        <authorList>
            <person name="Heijne W.H."/>
            <person name="Fedorova N.D."/>
            <person name="Nierman W.C."/>
            <person name="Vollebregt A.W."/>
            <person name="Zhao Z."/>
            <person name="Wu L."/>
            <person name="Kumar M."/>
            <person name="Stam H."/>
            <person name="van den Berg M.A."/>
            <person name="Pel H.J."/>
        </authorList>
    </citation>
    <scope>NUCLEOTIDE SEQUENCE [LARGE SCALE GENOMIC DNA]</scope>
    <source>
        <strain evidence="4 5">CBS 393.64</strain>
    </source>
</reference>
<dbReference type="GeneID" id="25318370"/>
<organism evidence="4 5">
    <name type="scientific">Rasamsonia emersonii (strain ATCC 16479 / CBS 393.64 / IMI 116815)</name>
    <dbReference type="NCBI Taxonomy" id="1408163"/>
    <lineage>
        <taxon>Eukaryota</taxon>
        <taxon>Fungi</taxon>
        <taxon>Dikarya</taxon>
        <taxon>Ascomycota</taxon>
        <taxon>Pezizomycotina</taxon>
        <taxon>Eurotiomycetes</taxon>
        <taxon>Eurotiomycetidae</taxon>
        <taxon>Eurotiales</taxon>
        <taxon>Trichocomaceae</taxon>
        <taxon>Rasamsonia</taxon>
    </lineage>
</organism>
<evidence type="ECO:0000256" key="3">
    <source>
        <dbReference type="SAM" id="MobiDB-lite"/>
    </source>
</evidence>
<evidence type="ECO:0000256" key="1">
    <source>
        <dbReference type="ARBA" id="ARBA00038208"/>
    </source>
</evidence>
<protein>
    <recommendedName>
        <fullName evidence="2">Altered inheritance of mitochondria protein 32</fullName>
    </recommendedName>
</protein>
<dbReference type="OrthoDB" id="10253744at2759"/>
<dbReference type="CDD" id="cd03062">
    <property type="entry name" value="TRX_Fd_Sucrase"/>
    <property type="match status" value="1"/>
</dbReference>
<comment type="similarity">
    <text evidence="1">Belongs to the AIM32 family.</text>
</comment>
<sequence>MALPLRSAVPRRNAFHLPRRCRASTTNSRTPLLFRPVSSSSSSSSPLPIVRTCPEPTCACAPTPPMPDGLPIDRENPLNATMAAYAQQVLISTGRNDWSSRIEDDGVGESWGALARGLKGLIGRGGKYADPYNNVVLTNSSFAPSADPSSGFASAFIFPAFKYVPFIPISSSISSSEADLETFVRAMLLPHELHHAHSAVPEPRRRDMTRAPDLVAHFPDMIDIKQSPTILICGHGGRDMRCGIMGPVLRAEFQRVLEQRGFSTNNQDEDGTRKVDGPNHANLGLISHIGGHKFAGNVIIYLPPGLRTSSSASPSSTIATSPNPLAGKGIWYGRVEPKHVEGIVDETILRGRVVADHFRGGIGMDGEIYRL</sequence>
<dbReference type="Pfam" id="PF06999">
    <property type="entry name" value="Suc_Fer-like"/>
    <property type="match status" value="1"/>
</dbReference>
<evidence type="ECO:0000313" key="5">
    <source>
        <dbReference type="Proteomes" id="UP000053958"/>
    </source>
</evidence>
<dbReference type="STRING" id="1408163.A0A0F4YNX2"/>
<dbReference type="Proteomes" id="UP000053958">
    <property type="component" value="Unassembled WGS sequence"/>
</dbReference>
<comment type="caution">
    <text evidence="4">The sequence shown here is derived from an EMBL/GenBank/DDBJ whole genome shotgun (WGS) entry which is preliminary data.</text>
</comment>
<keyword evidence="5" id="KW-1185">Reference proteome</keyword>
<dbReference type="RefSeq" id="XP_013326556.1">
    <property type="nucleotide sequence ID" value="XM_013471102.1"/>
</dbReference>
<feature type="region of interest" description="Disordered" evidence="3">
    <location>
        <begin position="28"/>
        <end position="48"/>
    </location>
</feature>
<dbReference type="EMBL" id="LASV01000302">
    <property type="protein sequence ID" value="KKA19944.1"/>
    <property type="molecule type" value="Genomic_DNA"/>
</dbReference>
<dbReference type="PANTHER" id="PTHR31902:SF7">
    <property type="entry name" value="ALTERED INHERITANCE OF MITOCHONDRIA PROTEIN 32"/>
    <property type="match status" value="1"/>
</dbReference>
<evidence type="ECO:0000313" key="4">
    <source>
        <dbReference type="EMBL" id="KKA19944.1"/>
    </source>
</evidence>
<accession>A0A0F4YNX2</accession>